<keyword evidence="8" id="KW-1185">Reference proteome</keyword>
<keyword evidence="2" id="KW-0964">Secreted</keyword>
<dbReference type="Ensembl" id="ENSCVAT00000008852.1">
    <property type="protein sequence ID" value="ENSCVAP00000004138.1"/>
    <property type="gene ID" value="ENSCVAG00000005416.1"/>
</dbReference>
<evidence type="ECO:0000259" key="6">
    <source>
        <dbReference type="PROSITE" id="PS51406"/>
    </source>
</evidence>
<dbReference type="RefSeq" id="XP_015244886.1">
    <property type="nucleotide sequence ID" value="XM_015389400.1"/>
</dbReference>
<dbReference type="GO" id="GO:0070527">
    <property type="term" value="P:platelet aggregation"/>
    <property type="evidence" value="ECO:0007669"/>
    <property type="project" value="TreeGrafter"/>
</dbReference>
<dbReference type="GO" id="GO:0030674">
    <property type="term" value="F:protein-macromolecule adaptor activity"/>
    <property type="evidence" value="ECO:0007669"/>
    <property type="project" value="TreeGrafter"/>
</dbReference>
<dbReference type="InterPro" id="IPR002181">
    <property type="entry name" value="Fibrinogen_a/b/g_C_dom"/>
</dbReference>
<dbReference type="PROSITE" id="PS00514">
    <property type="entry name" value="FIBRINOGEN_C_1"/>
    <property type="match status" value="1"/>
</dbReference>
<feature type="chain" id="PRO_5018542931" evidence="5">
    <location>
        <begin position="26"/>
        <end position="426"/>
    </location>
</feature>
<organism evidence="7 8">
    <name type="scientific">Cyprinodon variegatus</name>
    <name type="common">Sheepshead minnow</name>
    <dbReference type="NCBI Taxonomy" id="28743"/>
    <lineage>
        <taxon>Eukaryota</taxon>
        <taxon>Metazoa</taxon>
        <taxon>Chordata</taxon>
        <taxon>Craniata</taxon>
        <taxon>Vertebrata</taxon>
        <taxon>Euteleostomi</taxon>
        <taxon>Actinopterygii</taxon>
        <taxon>Neopterygii</taxon>
        <taxon>Teleostei</taxon>
        <taxon>Neoteleostei</taxon>
        <taxon>Acanthomorphata</taxon>
        <taxon>Ovalentaria</taxon>
        <taxon>Atherinomorphae</taxon>
        <taxon>Cyprinodontiformes</taxon>
        <taxon>Cyprinodontidae</taxon>
        <taxon>Cyprinodon</taxon>
    </lineage>
</organism>
<evidence type="ECO:0000256" key="4">
    <source>
        <dbReference type="ARBA" id="ARBA00023180"/>
    </source>
</evidence>
<evidence type="ECO:0000256" key="2">
    <source>
        <dbReference type="ARBA" id="ARBA00022525"/>
    </source>
</evidence>
<dbReference type="Proteomes" id="UP000265020">
    <property type="component" value="Unassembled WGS sequence"/>
</dbReference>
<dbReference type="SMART" id="SM00186">
    <property type="entry name" value="FBG"/>
    <property type="match status" value="1"/>
</dbReference>
<dbReference type="Pfam" id="PF00147">
    <property type="entry name" value="Fibrinogen_C"/>
    <property type="match status" value="1"/>
</dbReference>
<dbReference type="InterPro" id="IPR036056">
    <property type="entry name" value="Fibrinogen-like_C"/>
</dbReference>
<dbReference type="GeneTree" id="ENSGT00940000165491"/>
<dbReference type="GO" id="GO:0005577">
    <property type="term" value="C:fibrinogen complex"/>
    <property type="evidence" value="ECO:0007669"/>
    <property type="project" value="TreeGrafter"/>
</dbReference>
<dbReference type="InterPro" id="IPR037579">
    <property type="entry name" value="FIB_ANG-like"/>
</dbReference>
<protein>
    <submittedName>
        <fullName evidence="7">Si:ch211-157b11.8</fullName>
    </submittedName>
</protein>
<dbReference type="PANTHER" id="PTHR47221:SF5">
    <property type="entry name" value="FIBRINOGEN C-TERMINAL DOMAIN-CONTAINING PROTEIN"/>
    <property type="match status" value="1"/>
</dbReference>
<evidence type="ECO:0000256" key="1">
    <source>
        <dbReference type="ARBA" id="ARBA00004613"/>
    </source>
</evidence>
<reference evidence="7" key="1">
    <citation type="submission" date="2025-08" db="UniProtKB">
        <authorList>
            <consortium name="Ensembl"/>
        </authorList>
    </citation>
    <scope>IDENTIFICATION</scope>
</reference>
<dbReference type="OMA" id="RTWREYR"/>
<reference evidence="7" key="2">
    <citation type="submission" date="2025-09" db="UniProtKB">
        <authorList>
            <consortium name="Ensembl"/>
        </authorList>
    </citation>
    <scope>IDENTIFICATION</scope>
</reference>
<proteinExistence type="predicted"/>
<dbReference type="GO" id="GO:0005201">
    <property type="term" value="F:extracellular matrix structural constituent"/>
    <property type="evidence" value="ECO:0007669"/>
    <property type="project" value="TreeGrafter"/>
</dbReference>
<evidence type="ECO:0000256" key="5">
    <source>
        <dbReference type="SAM" id="SignalP"/>
    </source>
</evidence>
<sequence length="426" mass="47122">MISSNSLRMLPLLSLYVGALLFSDASPPCLHPPCRESLVATSASLGPEETVTTRACEGQAGRSGCSLGASVLAVSDGPQRAKQRTLTEFPQIEFNTGGVKERLVQLQRCMGSLQESGGPWRDGEQENSSLGAILALMAAVLTECDLRCHSQALGAMAKRLESATLGSREGEKDLLLFLRSITQFPTTAAPMERLHPQDCAEIYRLGIKETGVYTIQPELNGPSIEAKCDMETAGGGWTVIQTRQDGSVDFNRTWQEYKEGFGSLQGEHWLGNAALHALTSTGQHQLRVELEDWYQQKRQATYSNFKVASEADRYRLTAHEYSGDAGNALSYSKHYNHDGRPFSTADRDHDRYASGNCGQYYGAGWWFDACLAANLNGRYYHGRYTGLTNGIYWGTWYILTDGRTGERYSFKRVEMKTRPKNFGGTK</sequence>
<dbReference type="NCBIfam" id="NF040941">
    <property type="entry name" value="GGGWT_bact"/>
    <property type="match status" value="1"/>
</dbReference>
<dbReference type="InterPro" id="IPR020837">
    <property type="entry name" value="Fibrinogen_CS"/>
</dbReference>
<dbReference type="CDD" id="cd00087">
    <property type="entry name" value="FReD"/>
    <property type="match status" value="1"/>
</dbReference>
<keyword evidence="5" id="KW-0732">Signal</keyword>
<evidence type="ECO:0000313" key="8">
    <source>
        <dbReference type="Proteomes" id="UP000265020"/>
    </source>
</evidence>
<dbReference type="Gene3D" id="3.90.215.10">
    <property type="entry name" value="Gamma Fibrinogen, chain A, domain 1"/>
    <property type="match status" value="1"/>
</dbReference>
<keyword evidence="3" id="KW-1015">Disulfide bond</keyword>
<dbReference type="PROSITE" id="PS51406">
    <property type="entry name" value="FIBRINOGEN_C_2"/>
    <property type="match status" value="1"/>
</dbReference>
<feature type="domain" description="Fibrinogen C-terminal" evidence="6">
    <location>
        <begin position="190"/>
        <end position="421"/>
    </location>
</feature>
<name>A0A3Q2CG87_CYPVA</name>
<dbReference type="GO" id="GO:0042730">
    <property type="term" value="P:fibrinolysis"/>
    <property type="evidence" value="ECO:0007669"/>
    <property type="project" value="TreeGrafter"/>
</dbReference>
<dbReference type="GeneID" id="107094009"/>
<dbReference type="InterPro" id="IPR014716">
    <property type="entry name" value="Fibrinogen_a/b/g_C_1"/>
</dbReference>
<dbReference type="AlphaFoldDB" id="A0A3Q2CG87"/>
<dbReference type="GO" id="GO:0034116">
    <property type="term" value="P:positive regulation of heterotypic cell-cell adhesion"/>
    <property type="evidence" value="ECO:0007669"/>
    <property type="project" value="TreeGrafter"/>
</dbReference>
<dbReference type="SUPFAM" id="SSF56496">
    <property type="entry name" value="Fibrinogen C-terminal domain-like"/>
    <property type="match status" value="1"/>
</dbReference>
<evidence type="ECO:0000313" key="7">
    <source>
        <dbReference type="Ensembl" id="ENSCVAP00000004138.1"/>
    </source>
</evidence>
<evidence type="ECO:0000256" key="3">
    <source>
        <dbReference type="ARBA" id="ARBA00023157"/>
    </source>
</evidence>
<feature type="signal peptide" evidence="5">
    <location>
        <begin position="1"/>
        <end position="25"/>
    </location>
</feature>
<dbReference type="GO" id="GO:0072377">
    <property type="term" value="P:blood coagulation, common pathway"/>
    <property type="evidence" value="ECO:0007669"/>
    <property type="project" value="TreeGrafter"/>
</dbReference>
<keyword evidence="4" id="KW-0325">Glycoprotein</keyword>
<dbReference type="OrthoDB" id="6514358at2759"/>
<dbReference type="KEGG" id="cvg:107094009"/>
<comment type="subcellular location">
    <subcellularLocation>
        <location evidence="1">Secreted</location>
    </subcellularLocation>
</comment>
<accession>A0A3Q2CG87</accession>
<dbReference type="FunFam" id="3.90.215.10:FF:000001">
    <property type="entry name" value="Tenascin isoform 1"/>
    <property type="match status" value="1"/>
</dbReference>
<dbReference type="PANTHER" id="PTHR47221">
    <property type="entry name" value="FIBRINOGEN ALPHA CHAIN"/>
    <property type="match status" value="1"/>
</dbReference>